<accession>A0AAU1M266</accession>
<dbReference type="SUPFAM" id="SSF54637">
    <property type="entry name" value="Thioesterase/thiol ester dehydrase-isomerase"/>
    <property type="match status" value="2"/>
</dbReference>
<dbReference type="EMBL" id="CP108169">
    <property type="protein sequence ID" value="WTQ77721.1"/>
    <property type="molecule type" value="Genomic_DNA"/>
</dbReference>
<dbReference type="AlphaFoldDB" id="A0AAU1M266"/>
<dbReference type="Pfam" id="PF13452">
    <property type="entry name" value="FAS1_DH_region"/>
    <property type="match status" value="1"/>
</dbReference>
<evidence type="ECO:0000256" key="1">
    <source>
        <dbReference type="ARBA" id="ARBA00005254"/>
    </source>
</evidence>
<comment type="similarity">
    <text evidence="1">Belongs to the enoyl-CoA hydratase/isomerase family.</text>
</comment>
<gene>
    <name evidence="4" type="ORF">OG222_33315</name>
</gene>
<sequence length="292" mass="32397">MALMPIERGKIREYAVATENGRPEYLDDPRAFVPPTFLATVVFWEQLTEAVRSPRAERAFTELGIRPDVRRLLSAEQEYLFHGPPPRAGDQLLTSLRFDRVSEKSGRHGRMLFVYFTVEFHDGTGALCAECRYTSAYLTGDQDATGRNARAPSGGIGPTRSGAVRGVLPERWFGPVTLTDIVRYQGASGDLNPMHHDDELARSAGYPEAFSVGMLGAGYLAAYCTDRYAPDSVRRFRSRFRELVWRGDRLLATGRVADERTVDGERREVLELRLTTDTGAVAVEGAAEFASG</sequence>
<feature type="domain" description="FAS1-like dehydratase" evidence="3">
    <location>
        <begin position="5"/>
        <end position="126"/>
    </location>
</feature>
<evidence type="ECO:0000259" key="3">
    <source>
        <dbReference type="Pfam" id="PF13452"/>
    </source>
</evidence>
<dbReference type="InterPro" id="IPR029069">
    <property type="entry name" value="HotDog_dom_sf"/>
</dbReference>
<proteinExistence type="inferred from homology"/>
<feature type="domain" description="MaoC-like" evidence="2">
    <location>
        <begin position="175"/>
        <end position="268"/>
    </location>
</feature>
<evidence type="ECO:0000313" key="4">
    <source>
        <dbReference type="EMBL" id="WTQ77721.1"/>
    </source>
</evidence>
<dbReference type="Gene3D" id="3.10.129.10">
    <property type="entry name" value="Hotdog Thioesterase"/>
    <property type="match status" value="2"/>
</dbReference>
<evidence type="ECO:0000259" key="2">
    <source>
        <dbReference type="Pfam" id="PF01575"/>
    </source>
</evidence>
<protein>
    <submittedName>
        <fullName evidence="4">MaoC family dehydratase N-terminal domain-containing protein</fullName>
    </submittedName>
</protein>
<organism evidence="4">
    <name type="scientific">Streptomyces sp. NBC_00148</name>
    <dbReference type="NCBI Taxonomy" id="2903626"/>
    <lineage>
        <taxon>Bacteria</taxon>
        <taxon>Bacillati</taxon>
        <taxon>Actinomycetota</taxon>
        <taxon>Actinomycetes</taxon>
        <taxon>Kitasatosporales</taxon>
        <taxon>Streptomycetaceae</taxon>
        <taxon>Streptomyces</taxon>
    </lineage>
</organism>
<dbReference type="InterPro" id="IPR039569">
    <property type="entry name" value="FAS1-like_DH_region"/>
</dbReference>
<dbReference type="InterPro" id="IPR002539">
    <property type="entry name" value="MaoC-like_dom"/>
</dbReference>
<reference evidence="4" key="1">
    <citation type="submission" date="2022-10" db="EMBL/GenBank/DDBJ databases">
        <title>The complete genomes of actinobacterial strains from the NBC collection.</title>
        <authorList>
            <person name="Joergensen T.S."/>
            <person name="Alvarez Arevalo M."/>
            <person name="Sterndorff E.B."/>
            <person name="Faurdal D."/>
            <person name="Vuksanovic O."/>
            <person name="Mourched A.-S."/>
            <person name="Charusanti P."/>
            <person name="Shaw S."/>
            <person name="Blin K."/>
            <person name="Weber T."/>
        </authorList>
    </citation>
    <scope>NUCLEOTIDE SEQUENCE</scope>
    <source>
        <strain evidence="4">NBC_00148</strain>
    </source>
</reference>
<name>A0AAU1M266_9ACTN</name>
<dbReference type="Pfam" id="PF01575">
    <property type="entry name" value="MaoC_dehydratas"/>
    <property type="match status" value="1"/>
</dbReference>